<gene>
    <name evidence="1" type="ordered locus">Pcar_0026</name>
</gene>
<dbReference type="OrthoDB" id="4380123at2"/>
<dbReference type="InterPro" id="IPR008551">
    <property type="entry name" value="TANGO2"/>
</dbReference>
<protein>
    <recommendedName>
        <fullName evidence="3">NRDE family protein</fullName>
    </recommendedName>
</protein>
<evidence type="ECO:0000313" key="1">
    <source>
        <dbReference type="EMBL" id="ABA87289.1"/>
    </source>
</evidence>
<dbReference type="PANTHER" id="PTHR17985">
    <property type="entry name" value="SER/THR-RICH PROTEIN T10 IN DGCR REGION"/>
    <property type="match status" value="1"/>
</dbReference>
<name>Q3A8K3_SYNC1</name>
<dbReference type="HOGENOM" id="CLU_047037_1_1_7"/>
<keyword evidence="2" id="KW-1185">Reference proteome</keyword>
<dbReference type="Proteomes" id="UP000002534">
    <property type="component" value="Chromosome"/>
</dbReference>
<accession>Q3A8K3</accession>
<dbReference type="PANTHER" id="PTHR17985:SF8">
    <property type="entry name" value="TRANSPORT AND GOLGI ORGANIZATION PROTEIN 2 HOMOLOG"/>
    <property type="match status" value="1"/>
</dbReference>
<organism evidence="1 2">
    <name type="scientific">Syntrophotalea carbinolica (strain DSM 2380 / NBRC 103641 / GraBd1)</name>
    <name type="common">Pelobacter carbinolicus</name>
    <dbReference type="NCBI Taxonomy" id="338963"/>
    <lineage>
        <taxon>Bacteria</taxon>
        <taxon>Pseudomonadati</taxon>
        <taxon>Thermodesulfobacteriota</taxon>
        <taxon>Desulfuromonadia</taxon>
        <taxon>Desulfuromonadales</taxon>
        <taxon>Syntrophotaleaceae</taxon>
        <taxon>Syntrophotalea</taxon>
    </lineage>
</organism>
<dbReference type="AlphaFoldDB" id="Q3A8K3"/>
<dbReference type="eggNOG" id="COG3332">
    <property type="taxonomic scope" value="Bacteria"/>
</dbReference>
<dbReference type="Pfam" id="PF05742">
    <property type="entry name" value="TANGO2"/>
    <property type="match status" value="1"/>
</dbReference>
<reference evidence="1 2" key="2">
    <citation type="journal article" date="2012" name="BMC Genomics">
        <title>The genome of Pelobacter carbinolicus reveals surprising metabolic capabilities and physiological features.</title>
        <authorList>
            <person name="Aklujkar M."/>
            <person name="Haveman S.A."/>
            <person name="Didonato R.Jr."/>
            <person name="Chertkov O."/>
            <person name="Han C.S."/>
            <person name="Land M.L."/>
            <person name="Brown P."/>
            <person name="Lovley D.R."/>
        </authorList>
    </citation>
    <scope>NUCLEOTIDE SEQUENCE [LARGE SCALE GENOMIC DNA]</scope>
    <source>
        <strain evidence="2">DSM 2380 / NBRC 103641 / GraBd1</strain>
    </source>
</reference>
<dbReference type="RefSeq" id="WP_011339673.1">
    <property type="nucleotide sequence ID" value="NC_007498.2"/>
</dbReference>
<evidence type="ECO:0008006" key="3">
    <source>
        <dbReference type="Google" id="ProtNLM"/>
    </source>
</evidence>
<dbReference type="EMBL" id="CP000142">
    <property type="protein sequence ID" value="ABA87289.1"/>
    <property type="molecule type" value="Genomic_DNA"/>
</dbReference>
<proteinExistence type="predicted"/>
<dbReference type="KEGG" id="pca:Pcar_0026"/>
<evidence type="ECO:0000313" key="2">
    <source>
        <dbReference type="Proteomes" id="UP000002534"/>
    </source>
</evidence>
<reference evidence="2" key="1">
    <citation type="submission" date="2005-10" db="EMBL/GenBank/DDBJ databases">
        <title>Complete sequence of Pelobacter carbinolicus DSM 2380.</title>
        <authorList>
            <person name="Copeland A."/>
            <person name="Lucas S."/>
            <person name="Lapidus A."/>
            <person name="Barry K."/>
            <person name="Detter J.C."/>
            <person name="Glavina T."/>
            <person name="Hammon N."/>
            <person name="Israni S."/>
            <person name="Pitluck S."/>
            <person name="Chertkov O."/>
            <person name="Schmutz J."/>
            <person name="Larimer F."/>
            <person name="Land M."/>
            <person name="Kyrpides N."/>
            <person name="Ivanova N."/>
            <person name="Richardson P."/>
        </authorList>
    </citation>
    <scope>NUCLEOTIDE SEQUENCE [LARGE SCALE GENOMIC DNA]</scope>
    <source>
        <strain evidence="2">DSM 2380 / NBRC 103641 / GraBd1</strain>
    </source>
</reference>
<dbReference type="STRING" id="338963.Pcar_0026"/>
<sequence length="254" mass="28481">MCLIVLAHRMHPDYPLVVAANRDEYFHRPTAVAAFWSDAPQVLAGRDLRGGGTWLGVTRQGRWAALTNVREPVEGAAARSRGLLVSGFLRSQDDPQHYLARLARWGYRFTGFNLLAGDSRALASYSNRDVGVRVLPPGCYGLSNHLLDTPWPKVEQAKGRMHALLARRDFVPDQLWDVLADRQLPDVATLPETGIDRDLEQALGAIFVQLPDYGTRCSTLLSISREGHVRFSERRFDSHGKMQGESRFSFTLVR</sequence>